<evidence type="ECO:0000313" key="2">
    <source>
        <dbReference type="Proteomes" id="UP000887569"/>
    </source>
</evidence>
<name>A0A915AR04_PARUN</name>
<keyword evidence="2" id="KW-1185">Reference proteome</keyword>
<feature type="transmembrane region" description="Helical" evidence="1">
    <location>
        <begin position="74"/>
        <end position="97"/>
    </location>
</feature>
<proteinExistence type="predicted"/>
<organism evidence="2 3">
    <name type="scientific">Parascaris univalens</name>
    <name type="common">Nematode worm</name>
    <dbReference type="NCBI Taxonomy" id="6257"/>
    <lineage>
        <taxon>Eukaryota</taxon>
        <taxon>Metazoa</taxon>
        <taxon>Ecdysozoa</taxon>
        <taxon>Nematoda</taxon>
        <taxon>Chromadorea</taxon>
        <taxon>Rhabditida</taxon>
        <taxon>Spirurina</taxon>
        <taxon>Ascaridomorpha</taxon>
        <taxon>Ascaridoidea</taxon>
        <taxon>Ascarididae</taxon>
        <taxon>Parascaris</taxon>
    </lineage>
</organism>
<dbReference type="AlphaFoldDB" id="A0A915AR04"/>
<accession>A0A915AR04</accession>
<protein>
    <submittedName>
        <fullName evidence="3">G-protein coupled receptors family 1 profile domain-containing protein</fullName>
    </submittedName>
</protein>
<keyword evidence="1" id="KW-0812">Transmembrane</keyword>
<keyword evidence="1" id="KW-0472">Membrane</keyword>
<feature type="transmembrane region" description="Helical" evidence="1">
    <location>
        <begin position="124"/>
        <end position="144"/>
    </location>
</feature>
<evidence type="ECO:0000313" key="3">
    <source>
        <dbReference type="WBParaSite" id="PgR011_g068_t01"/>
    </source>
</evidence>
<sequence>GMAIFLKAIYRGTVVLLVPNYAQIKVDAKFCLLNPIVLCDIYAFGADAILLLANSIDRLLVVSVPLKYYVHAKYIVLWEILVTHSITISTFAITVFICASNNNDTASIECRKTSYFPESFGARIAWARALLSTTSILTMGAVLLKSRTYGKGNIAFVTDRKLATFKRRQQKFTRLTIASSIVTF</sequence>
<keyword evidence="1" id="KW-1133">Transmembrane helix</keyword>
<evidence type="ECO:0000256" key="1">
    <source>
        <dbReference type="SAM" id="Phobius"/>
    </source>
</evidence>
<reference evidence="3" key="1">
    <citation type="submission" date="2022-11" db="UniProtKB">
        <authorList>
            <consortium name="WormBaseParasite"/>
        </authorList>
    </citation>
    <scope>IDENTIFICATION</scope>
</reference>
<dbReference type="WBParaSite" id="PgR011_g068_t01">
    <property type="protein sequence ID" value="PgR011_g068_t01"/>
    <property type="gene ID" value="PgR011_g068"/>
</dbReference>
<dbReference type="Proteomes" id="UP000887569">
    <property type="component" value="Unplaced"/>
</dbReference>